<dbReference type="PROSITE" id="PS00036">
    <property type="entry name" value="BZIP_BASIC"/>
    <property type="match status" value="1"/>
</dbReference>
<comment type="similarity">
    <text evidence="2">Belongs to the bZIP family.</text>
</comment>
<evidence type="ECO:0000259" key="9">
    <source>
        <dbReference type="PROSITE" id="PS50217"/>
    </source>
</evidence>
<dbReference type="PANTHER" id="PTHR46714">
    <property type="entry name" value="TRANSCRIPTIONAL ACTIVATOR HAC1"/>
    <property type="match status" value="1"/>
</dbReference>
<evidence type="ECO:0000256" key="3">
    <source>
        <dbReference type="ARBA" id="ARBA00023015"/>
    </source>
</evidence>
<dbReference type="GO" id="GO:0010114">
    <property type="term" value="P:response to red light"/>
    <property type="evidence" value="ECO:0000318"/>
    <property type="project" value="GO_Central"/>
</dbReference>
<dbReference type="FunCoup" id="D8RQ04">
    <property type="interactions" value="234"/>
</dbReference>
<dbReference type="GO" id="GO:0010099">
    <property type="term" value="P:regulation of photomorphogenesis"/>
    <property type="evidence" value="ECO:0000318"/>
    <property type="project" value="GO_Central"/>
</dbReference>
<dbReference type="GO" id="GO:0000981">
    <property type="term" value="F:DNA-binding transcription factor activity, RNA polymerase II-specific"/>
    <property type="evidence" value="ECO:0007669"/>
    <property type="project" value="InterPro"/>
</dbReference>
<dbReference type="InterPro" id="IPR044280">
    <property type="entry name" value="Hac1/HY5"/>
</dbReference>
<dbReference type="Gramene" id="EFJ22323">
    <property type="protein sequence ID" value="EFJ22323"/>
    <property type="gene ID" value="SELMODRAFT_451330"/>
</dbReference>
<evidence type="ECO:0000313" key="11">
    <source>
        <dbReference type="EMBL" id="EFJ25572.1"/>
    </source>
</evidence>
<evidence type="ECO:0000256" key="4">
    <source>
        <dbReference type="ARBA" id="ARBA00023125"/>
    </source>
</evidence>
<dbReference type="GeneID" id="9641667"/>
<feature type="region of interest" description="Disordered" evidence="8">
    <location>
        <begin position="31"/>
        <end position="50"/>
    </location>
</feature>
<keyword evidence="4" id="KW-0238">DNA-binding</keyword>
<keyword evidence="7" id="KW-0175">Coiled coil</keyword>
<feature type="coiled-coil region" evidence="7">
    <location>
        <begin position="95"/>
        <end position="129"/>
    </location>
</feature>
<evidence type="ECO:0000313" key="12">
    <source>
        <dbReference type="Proteomes" id="UP000001514"/>
    </source>
</evidence>
<dbReference type="STRING" id="88036.D8RQ04"/>
<keyword evidence="12" id="KW-1185">Reference proteome</keyword>
<organism evidence="12">
    <name type="scientific">Selaginella moellendorffii</name>
    <name type="common">Spikemoss</name>
    <dbReference type="NCBI Taxonomy" id="88036"/>
    <lineage>
        <taxon>Eukaryota</taxon>
        <taxon>Viridiplantae</taxon>
        <taxon>Streptophyta</taxon>
        <taxon>Embryophyta</taxon>
        <taxon>Tracheophyta</taxon>
        <taxon>Lycopodiopsida</taxon>
        <taxon>Selaginellales</taxon>
        <taxon>Selaginellaceae</taxon>
        <taxon>Selaginella</taxon>
    </lineage>
</organism>
<dbReference type="eggNOG" id="KOG1414">
    <property type="taxonomic scope" value="Eukaryota"/>
</dbReference>
<dbReference type="EMBL" id="GL377596">
    <property type="protein sequence ID" value="EFJ22323.1"/>
    <property type="molecule type" value="Genomic_DNA"/>
</dbReference>
<gene>
    <name evidence="11" type="primary">HY5B-1</name>
    <name evidence="10" type="synonym">HY5B-2</name>
    <name evidence="11" type="ORF">SELMODRAFT_173274</name>
    <name evidence="10" type="ORF">SELMODRAFT_451330</name>
</gene>
<evidence type="ECO:0000313" key="10">
    <source>
        <dbReference type="EMBL" id="EFJ22323.1"/>
    </source>
</evidence>
<evidence type="ECO:0000256" key="7">
    <source>
        <dbReference type="SAM" id="Coils"/>
    </source>
</evidence>
<feature type="domain" description="BZIP" evidence="9">
    <location>
        <begin position="77"/>
        <end position="140"/>
    </location>
</feature>
<dbReference type="EMBL" id="GL377586">
    <property type="protein sequence ID" value="EFJ25572.1"/>
    <property type="molecule type" value="Genomic_DNA"/>
</dbReference>
<dbReference type="KEGG" id="smo:SELMODRAFT_173274"/>
<dbReference type="OMA" id="HFNICEE"/>
<dbReference type="SUPFAM" id="SSF57959">
    <property type="entry name" value="Leucine zipper domain"/>
    <property type="match status" value="1"/>
</dbReference>
<dbReference type="CDD" id="cd14704">
    <property type="entry name" value="bZIP_HY5-like"/>
    <property type="match status" value="1"/>
</dbReference>
<dbReference type="Proteomes" id="UP000001514">
    <property type="component" value="Unassembled WGS sequence"/>
</dbReference>
<evidence type="ECO:0000256" key="2">
    <source>
        <dbReference type="ARBA" id="ARBA00007163"/>
    </source>
</evidence>
<dbReference type="InterPro" id="IPR046347">
    <property type="entry name" value="bZIP_sf"/>
</dbReference>
<dbReference type="KEGG" id="smo:SELMODRAFT_451330"/>
<keyword evidence="6" id="KW-0539">Nucleus</keyword>
<dbReference type="Pfam" id="PF00170">
    <property type="entry name" value="bZIP_1"/>
    <property type="match status" value="1"/>
</dbReference>
<dbReference type="GO" id="GO:0005634">
    <property type="term" value="C:nucleus"/>
    <property type="evidence" value="ECO:0000318"/>
    <property type="project" value="GO_Central"/>
</dbReference>
<protein>
    <submittedName>
        <fullName evidence="11">Uncharacterized protein HY5B-1</fullName>
    </submittedName>
    <submittedName>
        <fullName evidence="10">Uncharacterized protein HY5B-2</fullName>
    </submittedName>
</protein>
<dbReference type="PROSITE" id="PS50217">
    <property type="entry name" value="BZIP"/>
    <property type="match status" value="1"/>
</dbReference>
<sequence>MQAAASASPTMHKQFSDLMALPNAEMKVDEDWAGNESDSEVRKVPDLPGGKIVTALPEQDTAASNSRKRGAVPADKEHKRLKRLLRNRVSAQQARERKKAYVVELEAKARDLELRNAELEERVNTLQKETFMLRQILKNIKNNGSTAGLEQAQ</sequence>
<dbReference type="GO" id="GO:0010017">
    <property type="term" value="P:red or far-red light signaling pathway"/>
    <property type="evidence" value="ECO:0000318"/>
    <property type="project" value="GO_Central"/>
</dbReference>
<proteinExistence type="inferred from homology"/>
<comment type="subcellular location">
    <subcellularLocation>
        <location evidence="1">Nucleus</location>
    </subcellularLocation>
</comment>
<name>D8RQ04_SELML</name>
<evidence type="ECO:0000256" key="8">
    <source>
        <dbReference type="SAM" id="MobiDB-lite"/>
    </source>
</evidence>
<dbReference type="InterPro" id="IPR004827">
    <property type="entry name" value="bZIP"/>
</dbReference>
<dbReference type="GO" id="GO:0045944">
    <property type="term" value="P:positive regulation of transcription by RNA polymerase II"/>
    <property type="evidence" value="ECO:0007669"/>
    <property type="project" value="InterPro"/>
</dbReference>
<dbReference type="GO" id="GO:0010218">
    <property type="term" value="P:response to far red light"/>
    <property type="evidence" value="ECO:0000318"/>
    <property type="project" value="GO_Central"/>
</dbReference>
<dbReference type="InParanoid" id="D8RQ04"/>
<evidence type="ECO:0000256" key="6">
    <source>
        <dbReference type="ARBA" id="ARBA00023242"/>
    </source>
</evidence>
<dbReference type="HOGENOM" id="CLU_068771_1_0_1"/>
<reference evidence="11 12" key="1">
    <citation type="journal article" date="2011" name="Science">
        <title>The Selaginella genome identifies genetic changes associated with the evolution of vascular plants.</title>
        <authorList>
            <person name="Banks J.A."/>
            <person name="Nishiyama T."/>
            <person name="Hasebe M."/>
            <person name="Bowman J.L."/>
            <person name="Gribskov M."/>
            <person name="dePamphilis C."/>
            <person name="Albert V.A."/>
            <person name="Aono N."/>
            <person name="Aoyama T."/>
            <person name="Ambrose B.A."/>
            <person name="Ashton N.W."/>
            <person name="Axtell M.J."/>
            <person name="Barker E."/>
            <person name="Barker M.S."/>
            <person name="Bennetzen J.L."/>
            <person name="Bonawitz N.D."/>
            <person name="Chapple C."/>
            <person name="Cheng C."/>
            <person name="Correa L.G."/>
            <person name="Dacre M."/>
            <person name="DeBarry J."/>
            <person name="Dreyer I."/>
            <person name="Elias M."/>
            <person name="Engstrom E.M."/>
            <person name="Estelle M."/>
            <person name="Feng L."/>
            <person name="Finet C."/>
            <person name="Floyd S.K."/>
            <person name="Frommer W.B."/>
            <person name="Fujita T."/>
            <person name="Gramzow L."/>
            <person name="Gutensohn M."/>
            <person name="Harholt J."/>
            <person name="Hattori M."/>
            <person name="Heyl A."/>
            <person name="Hirai T."/>
            <person name="Hiwatashi Y."/>
            <person name="Ishikawa M."/>
            <person name="Iwata M."/>
            <person name="Karol K.G."/>
            <person name="Koehler B."/>
            <person name="Kolukisaoglu U."/>
            <person name="Kubo M."/>
            <person name="Kurata T."/>
            <person name="Lalonde S."/>
            <person name="Li K."/>
            <person name="Li Y."/>
            <person name="Litt A."/>
            <person name="Lyons E."/>
            <person name="Manning G."/>
            <person name="Maruyama T."/>
            <person name="Michael T.P."/>
            <person name="Mikami K."/>
            <person name="Miyazaki S."/>
            <person name="Morinaga S."/>
            <person name="Murata T."/>
            <person name="Mueller-Roeber B."/>
            <person name="Nelson D.R."/>
            <person name="Obara M."/>
            <person name="Oguri Y."/>
            <person name="Olmstead R.G."/>
            <person name="Onodera N."/>
            <person name="Petersen B.L."/>
            <person name="Pils B."/>
            <person name="Prigge M."/>
            <person name="Rensing S.A."/>
            <person name="Riano-Pachon D.M."/>
            <person name="Roberts A.W."/>
            <person name="Sato Y."/>
            <person name="Scheller H.V."/>
            <person name="Schulz B."/>
            <person name="Schulz C."/>
            <person name="Shakirov E.V."/>
            <person name="Shibagaki N."/>
            <person name="Shinohara N."/>
            <person name="Shippen D.E."/>
            <person name="Soerensen I."/>
            <person name="Sotooka R."/>
            <person name="Sugimoto N."/>
            <person name="Sugita M."/>
            <person name="Sumikawa N."/>
            <person name="Tanurdzic M."/>
            <person name="Theissen G."/>
            <person name="Ulvskov P."/>
            <person name="Wakazuki S."/>
            <person name="Weng J.K."/>
            <person name="Willats W.W."/>
            <person name="Wipf D."/>
            <person name="Wolf P.G."/>
            <person name="Yang L."/>
            <person name="Zimmer A.D."/>
            <person name="Zhu Q."/>
            <person name="Mitros T."/>
            <person name="Hellsten U."/>
            <person name="Loque D."/>
            <person name="Otillar R."/>
            <person name="Salamov A."/>
            <person name="Schmutz J."/>
            <person name="Shapiro H."/>
            <person name="Lindquist E."/>
            <person name="Lucas S."/>
            <person name="Rokhsar D."/>
            <person name="Grigoriev I.V."/>
        </authorList>
    </citation>
    <scope>NUCLEOTIDE SEQUENCE [LARGE SCALE GENOMIC DNA]</scope>
</reference>
<dbReference type="SMART" id="SM00338">
    <property type="entry name" value="BRLZ"/>
    <property type="match status" value="1"/>
</dbReference>
<keyword evidence="3" id="KW-0805">Transcription regulation</keyword>
<evidence type="ECO:0000256" key="5">
    <source>
        <dbReference type="ARBA" id="ARBA00023163"/>
    </source>
</evidence>
<dbReference type="GO" id="GO:0003677">
    <property type="term" value="F:DNA binding"/>
    <property type="evidence" value="ECO:0007669"/>
    <property type="project" value="UniProtKB-KW"/>
</dbReference>
<dbReference type="Gramene" id="EFJ25572">
    <property type="protein sequence ID" value="EFJ25572"/>
    <property type="gene ID" value="SELMODRAFT_173274"/>
</dbReference>
<keyword evidence="5" id="KW-0804">Transcription</keyword>
<dbReference type="OrthoDB" id="674948at2759"/>
<accession>D8RQ04</accession>
<dbReference type="AlphaFoldDB" id="D8RQ04"/>
<evidence type="ECO:0000256" key="1">
    <source>
        <dbReference type="ARBA" id="ARBA00004123"/>
    </source>
</evidence>
<dbReference type="PANTHER" id="PTHR46714:SF6">
    <property type="entry name" value="TRANSCRIPTIONAL ACTIVATOR HAC1"/>
    <property type="match status" value="1"/>
</dbReference>
<dbReference type="Gene3D" id="1.20.5.490">
    <property type="entry name" value="Single helix bin"/>
    <property type="match status" value="1"/>
</dbReference>